<dbReference type="PANTHER" id="PTHR47811">
    <property type="entry name" value="TRNA PSEUDOURIDINE SYNTHASE D"/>
    <property type="match status" value="1"/>
</dbReference>
<dbReference type="GO" id="GO:0160150">
    <property type="term" value="F:tRNA pseudouridine(13) synthase activity"/>
    <property type="evidence" value="ECO:0007669"/>
    <property type="project" value="UniProtKB-EC"/>
</dbReference>
<reference evidence="6 7" key="1">
    <citation type="journal article" date="2014" name="ISME J.">
        <title>Candidatus Competibacter-lineage genomes retrieved from metagenomes reveal functional metabolic diversity.</title>
        <authorList>
            <person name="McIlroy S.J."/>
            <person name="Albertsen M."/>
            <person name="Andresen E.K."/>
            <person name="Saunders A.M."/>
            <person name="Kristiansen R."/>
            <person name="Stokholm-Bjerregaard M."/>
            <person name="Nielsen K.L."/>
            <person name="Nielsen P.H."/>
        </authorList>
    </citation>
    <scope>NUCLEOTIDE SEQUENCE [LARGE SCALE GENOMIC DNA]</scope>
    <source>
        <strain evidence="6 7">Run_B_J11</strain>
    </source>
</reference>
<accession>A0A7U7GFT6</accession>
<dbReference type="Pfam" id="PF01142">
    <property type="entry name" value="TruD"/>
    <property type="match status" value="2"/>
</dbReference>
<dbReference type="InterPro" id="IPR020103">
    <property type="entry name" value="PsdUridine_synth_cat_dom_sf"/>
</dbReference>
<evidence type="ECO:0000259" key="5">
    <source>
        <dbReference type="PROSITE" id="PS50984"/>
    </source>
</evidence>
<gene>
    <name evidence="4 6" type="primary">truD</name>
    <name evidence="6" type="ORF">BN874_830024</name>
</gene>
<dbReference type="PANTHER" id="PTHR47811:SF1">
    <property type="entry name" value="TRNA PSEUDOURIDINE SYNTHASE D"/>
    <property type="match status" value="1"/>
</dbReference>
<dbReference type="OrthoDB" id="1550679at2"/>
<dbReference type="PROSITE" id="PS50984">
    <property type="entry name" value="TRUD"/>
    <property type="match status" value="1"/>
</dbReference>
<dbReference type="CDD" id="cd02575">
    <property type="entry name" value="PseudoU_synth_EcTruD"/>
    <property type="match status" value="1"/>
</dbReference>
<comment type="catalytic activity">
    <reaction evidence="4">
        <text>uridine(13) in tRNA = pseudouridine(13) in tRNA</text>
        <dbReference type="Rhea" id="RHEA:42540"/>
        <dbReference type="Rhea" id="RHEA-COMP:10105"/>
        <dbReference type="Rhea" id="RHEA-COMP:10106"/>
        <dbReference type="ChEBI" id="CHEBI:65314"/>
        <dbReference type="ChEBI" id="CHEBI:65315"/>
        <dbReference type="EC" id="5.4.99.27"/>
    </reaction>
</comment>
<evidence type="ECO:0000256" key="1">
    <source>
        <dbReference type="ARBA" id="ARBA00007953"/>
    </source>
</evidence>
<dbReference type="InterPro" id="IPR050170">
    <property type="entry name" value="TruD_pseudoU_synthase"/>
</dbReference>
<dbReference type="NCBIfam" id="NF002153">
    <property type="entry name" value="PRK00984.1-2"/>
    <property type="match status" value="1"/>
</dbReference>
<comment type="function">
    <text evidence="4">Responsible for synthesis of pseudouridine from uracil-13 in transfer RNAs.</text>
</comment>
<protein>
    <recommendedName>
        <fullName evidence="4">tRNA pseudouridine synthase D</fullName>
        <ecNumber evidence="4">5.4.99.27</ecNumber>
    </recommendedName>
    <alternativeName>
        <fullName evidence="4">tRNA pseudouridine(13) synthase</fullName>
    </alternativeName>
    <alternativeName>
        <fullName evidence="4">tRNA pseudouridylate synthase D</fullName>
    </alternativeName>
    <alternativeName>
        <fullName evidence="4">tRNA-uridine isomerase D</fullName>
    </alternativeName>
</protein>
<dbReference type="InterPro" id="IPR011760">
    <property type="entry name" value="PsdUridine_synth_TruD_insert"/>
</dbReference>
<dbReference type="InterPro" id="IPR020119">
    <property type="entry name" value="PsdUridine_synth_TruD_CS"/>
</dbReference>
<dbReference type="GO" id="GO:0005829">
    <property type="term" value="C:cytosol"/>
    <property type="evidence" value="ECO:0007669"/>
    <property type="project" value="TreeGrafter"/>
</dbReference>
<dbReference type="InterPro" id="IPR042214">
    <property type="entry name" value="TruD_catalytic"/>
</dbReference>
<organism evidence="6 7">
    <name type="scientific">Candidatus Contendobacter odensis Run_B_J11</name>
    <dbReference type="NCBI Taxonomy" id="1400861"/>
    <lineage>
        <taxon>Bacteria</taxon>
        <taxon>Pseudomonadati</taxon>
        <taxon>Pseudomonadota</taxon>
        <taxon>Gammaproteobacteria</taxon>
        <taxon>Candidatus Competibacteraceae</taxon>
        <taxon>Candidatus Contendibacter</taxon>
    </lineage>
</organism>
<keyword evidence="2 4" id="KW-0819">tRNA processing</keyword>
<dbReference type="AlphaFoldDB" id="A0A7U7GFT6"/>
<name>A0A7U7GFT6_9GAMM</name>
<dbReference type="GO" id="GO:0031119">
    <property type="term" value="P:tRNA pseudouridine synthesis"/>
    <property type="evidence" value="ECO:0007669"/>
    <property type="project" value="UniProtKB-UniRule"/>
</dbReference>
<dbReference type="Gene3D" id="3.30.2350.20">
    <property type="entry name" value="TruD, catalytic domain"/>
    <property type="match status" value="1"/>
</dbReference>
<dbReference type="PROSITE" id="PS01268">
    <property type="entry name" value="UPF0024"/>
    <property type="match status" value="1"/>
</dbReference>
<dbReference type="GO" id="GO:0003723">
    <property type="term" value="F:RNA binding"/>
    <property type="evidence" value="ECO:0007669"/>
    <property type="project" value="InterPro"/>
</dbReference>
<evidence type="ECO:0000256" key="2">
    <source>
        <dbReference type="ARBA" id="ARBA00022694"/>
    </source>
</evidence>
<evidence type="ECO:0000256" key="4">
    <source>
        <dbReference type="HAMAP-Rule" id="MF_01082"/>
    </source>
</evidence>
<dbReference type="InterPro" id="IPR001656">
    <property type="entry name" value="PsdUridine_synth_TruD"/>
</dbReference>
<dbReference type="EC" id="5.4.99.27" evidence="4"/>
<keyword evidence="3 4" id="KW-0413">Isomerase</keyword>
<feature type="active site" description="Nucleophile" evidence="4">
    <location>
        <position position="83"/>
    </location>
</feature>
<dbReference type="RefSeq" id="WP_051498140.1">
    <property type="nucleotide sequence ID" value="NZ_CBTK010000302.1"/>
</dbReference>
<proteinExistence type="inferred from homology"/>
<dbReference type="HAMAP" id="MF_01082">
    <property type="entry name" value="TruD"/>
    <property type="match status" value="1"/>
</dbReference>
<comment type="similarity">
    <text evidence="1 4">Belongs to the pseudouridine synthase TruD family.</text>
</comment>
<dbReference type="Gene3D" id="3.30.2340.10">
    <property type="entry name" value="TruD, insertion domain"/>
    <property type="match status" value="1"/>
</dbReference>
<dbReference type="Proteomes" id="UP000019184">
    <property type="component" value="Unassembled WGS sequence"/>
</dbReference>
<dbReference type="InterPro" id="IPR043165">
    <property type="entry name" value="TruD_insert_sf"/>
</dbReference>
<evidence type="ECO:0000256" key="3">
    <source>
        <dbReference type="ARBA" id="ARBA00023235"/>
    </source>
</evidence>
<dbReference type="SUPFAM" id="SSF55120">
    <property type="entry name" value="Pseudouridine synthase"/>
    <property type="match status" value="1"/>
</dbReference>
<evidence type="ECO:0000313" key="7">
    <source>
        <dbReference type="Proteomes" id="UP000019184"/>
    </source>
</evidence>
<comment type="caution">
    <text evidence="6">The sequence shown here is derived from an EMBL/GenBank/DDBJ whole genome shotgun (WGS) entry which is preliminary data.</text>
</comment>
<keyword evidence="7" id="KW-1185">Reference proteome</keyword>
<evidence type="ECO:0000313" key="6">
    <source>
        <dbReference type="EMBL" id="CDH47471.1"/>
    </source>
</evidence>
<sequence>MTDVDPIISLPYAHGQPRLMGRLRTTPEDFQVREELDFSLDGAGEHAWLWVRKRGANTEWVAKRLAERAGVAPSAVSYAGLKDRHAVTEQWFSVHLPGRAEPDWTVGDDPDFTVLKAVRHSRKLRRGALSGNAFRIVIRELDGDLTELENRLNLIATHGVPHYFGEQRFGREGGNLERAAAMLSGREKVRDRHRRGLYLSAARSELFNAVLARRVHDQSWNRALPGEVLMLAGSHSIFAATEVDETLQQRVATFDVHPTGPLWGAGELRSSGAVRELEEAVAATLPVFRDGLAAAGLAQERRALRLAVPEATLEFPEPGTAIISFRLPAGAYATTVLRELVVEPMTSGSAATC</sequence>
<feature type="domain" description="TRUD" evidence="5">
    <location>
        <begin position="159"/>
        <end position="306"/>
    </location>
</feature>
<dbReference type="EMBL" id="CBTK010000302">
    <property type="protein sequence ID" value="CDH47471.1"/>
    <property type="molecule type" value="Genomic_DNA"/>
</dbReference>